<organism evidence="2 3">
    <name type="scientific">Streptomyces lunaelactis</name>
    <dbReference type="NCBI Taxonomy" id="1535768"/>
    <lineage>
        <taxon>Bacteria</taxon>
        <taxon>Bacillati</taxon>
        <taxon>Actinomycetota</taxon>
        <taxon>Actinomycetes</taxon>
        <taxon>Kitasatosporales</taxon>
        <taxon>Streptomycetaceae</taxon>
        <taxon>Streptomyces</taxon>
    </lineage>
</organism>
<dbReference type="OrthoDB" id="9806887at2"/>
<dbReference type="EMBL" id="CP026304">
    <property type="protein sequence ID" value="AVZ71207.1"/>
    <property type="molecule type" value="Genomic_DNA"/>
</dbReference>
<dbReference type="Proteomes" id="UP000244201">
    <property type="component" value="Chromosome"/>
</dbReference>
<name>A0A2R4SWG4_9ACTN</name>
<dbReference type="GeneID" id="55654070"/>
<protein>
    <submittedName>
        <fullName evidence="2">Uncharacterized protein</fullName>
    </submittedName>
</protein>
<keyword evidence="3" id="KW-1185">Reference proteome</keyword>
<gene>
    <name evidence="2" type="ORF">SLUN_02105</name>
</gene>
<reference evidence="2 3" key="1">
    <citation type="submission" date="2018-01" db="EMBL/GenBank/DDBJ databases">
        <title>Complete genome sequence of Streptomyces lunaelactis MM109T, a Ferroverdin A producer isolated from cave moonmilk deposits.</title>
        <authorList>
            <person name="Naome A."/>
            <person name="Martinet L."/>
            <person name="Maciejewska M."/>
            <person name="Anderssen S."/>
            <person name="Adam D."/>
            <person name="Tenconi E."/>
            <person name="Deflandre B."/>
            <person name="Arguelles-Arias A."/>
            <person name="Calusinska M."/>
            <person name="Copieters W."/>
            <person name="Karim L."/>
            <person name="Hanikenne M."/>
            <person name="Baurain D."/>
            <person name="van Wezel G."/>
            <person name="Smargiasso N."/>
            <person name="de Pauw E."/>
            <person name="Delfosse P."/>
            <person name="Rigali S."/>
        </authorList>
    </citation>
    <scope>NUCLEOTIDE SEQUENCE [LARGE SCALE GENOMIC DNA]</scope>
    <source>
        <strain evidence="2 3">MM109</strain>
    </source>
</reference>
<proteinExistence type="predicted"/>
<evidence type="ECO:0000313" key="2">
    <source>
        <dbReference type="EMBL" id="AVZ71207.1"/>
    </source>
</evidence>
<sequence length="111" mass="12777">MAYLTSARSGRSGFRLPHGEPAGMPAAARHLMRHRHAYDAVIDFQNGIPFFSPLFTPRWTADICVIHHIHQQQFDVRFRWPLNMLGRGLEKQLSRRVYQGRPVVVVSPSTR</sequence>
<dbReference type="AlphaFoldDB" id="A0A2R4SWG4"/>
<dbReference type="RefSeq" id="WP_108146899.1">
    <property type="nucleotide sequence ID" value="NZ_CP026304.1"/>
</dbReference>
<evidence type="ECO:0000256" key="1">
    <source>
        <dbReference type="SAM" id="MobiDB-lite"/>
    </source>
</evidence>
<dbReference type="KEGG" id="slk:SLUN_02105"/>
<accession>A0A2R4SWG4</accession>
<evidence type="ECO:0000313" key="3">
    <source>
        <dbReference type="Proteomes" id="UP000244201"/>
    </source>
</evidence>
<feature type="region of interest" description="Disordered" evidence="1">
    <location>
        <begin position="1"/>
        <end position="21"/>
    </location>
</feature>